<dbReference type="OrthoDB" id="9809788at2"/>
<dbReference type="RefSeq" id="WP_146313477.1">
    <property type="nucleotide sequence ID" value="NZ_VOHE01000009.1"/>
</dbReference>
<evidence type="ECO:0000259" key="1">
    <source>
        <dbReference type="Pfam" id="PF06904"/>
    </source>
</evidence>
<dbReference type="Pfam" id="PF06904">
    <property type="entry name" value="Extensin-like_C"/>
    <property type="match status" value="1"/>
</dbReference>
<protein>
    <submittedName>
        <fullName evidence="2">Extensin family protein</fullName>
    </submittedName>
</protein>
<feature type="domain" description="Extensin-like C-terminal" evidence="1">
    <location>
        <begin position="64"/>
        <end position="239"/>
    </location>
</feature>
<gene>
    <name evidence="2" type="ORF">FQY79_13820</name>
</gene>
<sequence length="239" mass="26001">MEAQPRRLGGLLLLLLVALATWALWSGALRVPERWNPWAPLRIDAAPNLLTRFKLDRAASDRDACRAALAQAALDATPLEDRVTGDGCGFDNAFRIARTSVAVGEPFALSCRSALALAMWERHALQQAATTHLGSPVARIEHFGSYACRNLYGREGGRRSRHATADAFDIAGFVLEDGRRVRVLGDWAAGDDASTPEAAFLRAVRDGACDWFDVVLGPDYNDAHADHFHVARGGGRLCR</sequence>
<proteinExistence type="predicted"/>
<dbReference type="EMBL" id="VOHE01000009">
    <property type="protein sequence ID" value="TWT17170.1"/>
    <property type="molecule type" value="Genomic_DNA"/>
</dbReference>
<keyword evidence="3" id="KW-1185">Reference proteome</keyword>
<comment type="caution">
    <text evidence="2">The sequence shown here is derived from an EMBL/GenBank/DDBJ whole genome shotgun (WGS) entry which is preliminary data.</text>
</comment>
<dbReference type="AlphaFoldDB" id="A0A5C5TVD9"/>
<evidence type="ECO:0000313" key="2">
    <source>
        <dbReference type="EMBL" id="TWT17170.1"/>
    </source>
</evidence>
<reference evidence="2 3" key="1">
    <citation type="submission" date="2019-07" db="EMBL/GenBank/DDBJ databases">
        <title>Luteimonas sp. YD-1 nov., isolated from acidic soil.</title>
        <authorList>
            <person name="Zhou J."/>
        </authorList>
    </citation>
    <scope>NUCLEOTIDE SEQUENCE [LARGE SCALE GENOMIC DNA]</scope>
    <source>
        <strain evidence="2 3">YD-1</strain>
    </source>
</reference>
<organism evidence="2 3">
    <name type="scientific">Luteimonas wenzhouensis</name>
    <dbReference type="NCBI Taxonomy" id="2599615"/>
    <lineage>
        <taxon>Bacteria</taxon>
        <taxon>Pseudomonadati</taxon>
        <taxon>Pseudomonadota</taxon>
        <taxon>Gammaproteobacteria</taxon>
        <taxon>Lysobacterales</taxon>
        <taxon>Lysobacteraceae</taxon>
        <taxon>Luteimonas</taxon>
    </lineage>
</organism>
<accession>A0A5C5TVD9</accession>
<name>A0A5C5TVD9_9GAMM</name>
<dbReference type="Proteomes" id="UP000315949">
    <property type="component" value="Unassembled WGS sequence"/>
</dbReference>
<dbReference type="InterPro" id="IPR009683">
    <property type="entry name" value="Extensin-like_C"/>
</dbReference>
<evidence type="ECO:0000313" key="3">
    <source>
        <dbReference type="Proteomes" id="UP000315949"/>
    </source>
</evidence>